<dbReference type="PANTHER" id="PTHR12521:SF0">
    <property type="entry name" value="ADP-RIBOSE GLYCOHYDROLASE OARD1"/>
    <property type="match status" value="1"/>
</dbReference>
<dbReference type="InterPro" id="IPR043472">
    <property type="entry name" value="Macro_dom-like"/>
</dbReference>
<dbReference type="Proteomes" id="UP001597340">
    <property type="component" value="Unassembled WGS sequence"/>
</dbReference>
<protein>
    <submittedName>
        <fullName evidence="1">Appr-1-p processing protein</fullName>
    </submittedName>
</protein>
<evidence type="ECO:0000313" key="1">
    <source>
        <dbReference type="EMBL" id="MFD1464235.1"/>
    </source>
</evidence>
<keyword evidence="2" id="KW-1185">Reference proteome</keyword>
<dbReference type="RefSeq" id="WP_229523729.1">
    <property type="nucleotide sequence ID" value="NZ_JAFFQR010000031.1"/>
</dbReference>
<gene>
    <name evidence="1" type="ORF">ACFQ5D_23580</name>
</gene>
<dbReference type="InterPro" id="IPR050892">
    <property type="entry name" value="ADP-ribose_metab_enzymes"/>
</dbReference>
<reference evidence="2" key="1">
    <citation type="journal article" date="2019" name="Int. J. Syst. Evol. Microbiol.">
        <title>The Global Catalogue of Microorganisms (GCM) 10K type strain sequencing project: providing services to taxonomists for standard genome sequencing and annotation.</title>
        <authorList>
            <consortium name="The Broad Institute Genomics Platform"/>
            <consortium name="The Broad Institute Genome Sequencing Center for Infectious Disease"/>
            <person name="Wu L."/>
            <person name="Ma J."/>
        </authorList>
    </citation>
    <scope>NUCLEOTIDE SEQUENCE [LARGE SCALE GENOMIC DNA]</scope>
    <source>
        <strain evidence="2">CCM 9147</strain>
    </source>
</reference>
<dbReference type="SUPFAM" id="SSF52949">
    <property type="entry name" value="Macro domain-like"/>
    <property type="match status" value="1"/>
</dbReference>
<accession>A0ABW4DLR9</accession>
<organism evidence="1 2">
    <name type="scientific">Paenibacillus farraposensis</name>
    <dbReference type="NCBI Taxonomy" id="2807095"/>
    <lineage>
        <taxon>Bacteria</taxon>
        <taxon>Bacillati</taxon>
        <taxon>Bacillota</taxon>
        <taxon>Bacilli</taxon>
        <taxon>Bacillales</taxon>
        <taxon>Paenibacillaceae</taxon>
        <taxon>Paenibacillus</taxon>
    </lineage>
</organism>
<sequence>MSIRIVQNDILQAPENIIVHQVNSQNIKAKGLAKKVWKKWPEGYAAFMAYTRTADPNQLLGKMQIVSINDTQTKFIANLFGQFGAGNDGVQYTQYPALQESLIQLREYALEKYFNIAIPYGIGCGLGGGSWNFVSGMIEDIFKDCSDIVTIYQLPQKRVFLSRIWGSFQ</sequence>
<evidence type="ECO:0000313" key="2">
    <source>
        <dbReference type="Proteomes" id="UP001597340"/>
    </source>
</evidence>
<comment type="caution">
    <text evidence="1">The sequence shown here is derived from an EMBL/GenBank/DDBJ whole genome shotgun (WGS) entry which is preliminary data.</text>
</comment>
<dbReference type="Gene3D" id="3.40.220.10">
    <property type="entry name" value="Leucine Aminopeptidase, subunit E, domain 1"/>
    <property type="match status" value="1"/>
</dbReference>
<name>A0ABW4DLR9_9BACL</name>
<proteinExistence type="predicted"/>
<dbReference type="PANTHER" id="PTHR12521">
    <property type="entry name" value="PROTEIN C6ORF130"/>
    <property type="match status" value="1"/>
</dbReference>
<dbReference type="EMBL" id="JBHTNZ010000096">
    <property type="protein sequence ID" value="MFD1464235.1"/>
    <property type="molecule type" value="Genomic_DNA"/>
</dbReference>